<dbReference type="InterPro" id="IPR036465">
    <property type="entry name" value="vWFA_dom_sf"/>
</dbReference>
<dbReference type="Gene3D" id="2.60.40.2110">
    <property type="match status" value="1"/>
</dbReference>
<keyword evidence="7" id="KW-1185">Reference proteome</keyword>
<dbReference type="SUPFAM" id="SSF49478">
    <property type="entry name" value="Cna protein B-type domain"/>
    <property type="match status" value="2"/>
</dbReference>
<dbReference type="InterPro" id="IPR049319">
    <property type="entry name" value="GBS104-like_Ig"/>
</dbReference>
<dbReference type="EMBL" id="JXKM01000001">
    <property type="protein sequence ID" value="OJG37048.1"/>
    <property type="molecule type" value="Genomic_DNA"/>
</dbReference>
<keyword evidence="4" id="KW-0472">Membrane</keyword>
<dbReference type="InterPro" id="IPR041033">
    <property type="entry name" value="SpaA_PFL_dom_1"/>
</dbReference>
<dbReference type="Gene3D" id="3.40.50.410">
    <property type="entry name" value="von Willebrand factor, type A domain"/>
    <property type="match status" value="1"/>
</dbReference>
<evidence type="ECO:0000256" key="2">
    <source>
        <dbReference type="ARBA" id="ARBA00022525"/>
    </source>
</evidence>
<proteinExistence type="inferred from homology"/>
<dbReference type="PANTHER" id="PTHR36108">
    <property type="entry name" value="COLOSSIN-B-RELATED"/>
    <property type="match status" value="1"/>
</dbReference>
<evidence type="ECO:0000256" key="3">
    <source>
        <dbReference type="ARBA" id="ARBA00022729"/>
    </source>
</evidence>
<dbReference type="SUPFAM" id="SSF53300">
    <property type="entry name" value="vWA-like"/>
    <property type="match status" value="1"/>
</dbReference>
<dbReference type="InterPro" id="IPR013783">
    <property type="entry name" value="Ig-like_fold"/>
</dbReference>
<dbReference type="Gene3D" id="2.60.40.10">
    <property type="entry name" value="Immunoglobulins"/>
    <property type="match status" value="3"/>
</dbReference>
<gene>
    <name evidence="6" type="ORF">RV00_GL000005</name>
</gene>
<dbReference type="Pfam" id="PF17802">
    <property type="entry name" value="SpaA"/>
    <property type="match status" value="3"/>
</dbReference>
<evidence type="ECO:0000256" key="4">
    <source>
        <dbReference type="SAM" id="Phobius"/>
    </source>
</evidence>
<comment type="caution">
    <text evidence="6">The sequence shown here is derived from an EMBL/GenBank/DDBJ whole genome shotgun (WGS) entry which is preliminary data.</text>
</comment>
<feature type="transmembrane region" description="Helical" evidence="4">
    <location>
        <begin position="1275"/>
        <end position="1296"/>
    </location>
</feature>
<dbReference type="Pfam" id="PF13519">
    <property type="entry name" value="VWA_2"/>
    <property type="match status" value="1"/>
</dbReference>
<evidence type="ECO:0000259" key="5">
    <source>
        <dbReference type="PROSITE" id="PS50234"/>
    </source>
</evidence>
<accession>A0A1L8SYL2</accession>
<protein>
    <recommendedName>
        <fullName evidence="5">VWFA domain-containing protein</fullName>
    </recommendedName>
</protein>
<dbReference type="Proteomes" id="UP000183700">
    <property type="component" value="Unassembled WGS sequence"/>
</dbReference>
<keyword evidence="4" id="KW-0812">Transmembrane</keyword>
<name>A0A1L8SYL2_9ENTE</name>
<evidence type="ECO:0000313" key="6">
    <source>
        <dbReference type="EMBL" id="OJG37048.1"/>
    </source>
</evidence>
<feature type="domain" description="VWFA" evidence="5">
    <location>
        <begin position="333"/>
        <end position="611"/>
    </location>
</feature>
<organism evidence="6 7">
    <name type="scientific">Enterococcus devriesei</name>
    <dbReference type="NCBI Taxonomy" id="319970"/>
    <lineage>
        <taxon>Bacteria</taxon>
        <taxon>Bacillati</taxon>
        <taxon>Bacillota</taxon>
        <taxon>Bacilli</taxon>
        <taxon>Lactobacillales</taxon>
        <taxon>Enterococcaceae</taxon>
        <taxon>Enterococcus</taxon>
    </lineage>
</organism>
<evidence type="ECO:0000256" key="1">
    <source>
        <dbReference type="ARBA" id="ARBA00007257"/>
    </source>
</evidence>
<keyword evidence="3" id="KW-0732">Signal</keyword>
<dbReference type="Gene3D" id="2.60.40.1140">
    <property type="entry name" value="Collagen-binding surface protein Cna, B-type domain"/>
    <property type="match status" value="2"/>
</dbReference>
<dbReference type="Pfam" id="PF21426">
    <property type="entry name" value="GBS104-like_Ig"/>
    <property type="match status" value="1"/>
</dbReference>
<keyword evidence="2" id="KW-0964">Secreted</keyword>
<dbReference type="STRING" id="319970.RV00_GL000005"/>
<evidence type="ECO:0000313" key="7">
    <source>
        <dbReference type="Proteomes" id="UP000183700"/>
    </source>
</evidence>
<dbReference type="PANTHER" id="PTHR36108:SF13">
    <property type="entry name" value="COLOSSIN-B-RELATED"/>
    <property type="match status" value="1"/>
</dbReference>
<dbReference type="CDD" id="cd00198">
    <property type="entry name" value="vWFA"/>
    <property type="match status" value="1"/>
</dbReference>
<reference evidence="6 7" key="1">
    <citation type="submission" date="2014-12" db="EMBL/GenBank/DDBJ databases">
        <title>Draft genome sequences of 29 type strains of Enterococci.</title>
        <authorList>
            <person name="Zhong Z."/>
            <person name="Sun Z."/>
            <person name="Liu W."/>
            <person name="Zhang W."/>
            <person name="Zhang H."/>
        </authorList>
    </citation>
    <scope>NUCLEOTIDE SEQUENCE [LARGE SCALE GENOMIC DNA]</scope>
    <source>
        <strain evidence="6 7">DSM 22802</strain>
    </source>
</reference>
<dbReference type="SMART" id="SM00327">
    <property type="entry name" value="VWA"/>
    <property type="match status" value="1"/>
</dbReference>
<sequence>MGEKRAKGGMYGMKKKHLLMLVVLLFSFIVESVPSLTKVYAETTKTELINENYLQLSYDVKSQDDAIHWRISFKRQSEDSDTQQRLKLKVTNEKGEVINYPKFEQMTSEKDWLVENAYSSSMEGQLVFELPKSVQKLNLDVQMDQQTSSKDGKKETEEDILSIKKPFELKVKETKEKTEMSSKTEKSVSKKSEVTVDSEEFIGPKVEEVVPVPATAVPYNGLLRMDPPKYTNKAPLYTTSPSEGVYPTCNWTPTGQSNVINHQGGYERENGWDGVTSWNLAQDDYTKSYIKYGVEKTKPNIALRKLASETSKEDEFDVQLNVRGSTIAKPGVDVCFVLDNSSSMVMANGYIGGMSRKSLAVNSLQKLVNKFKAAGPETDSLRIGGIIYSSASQPSANKTVPITSNESGWQGLVNTYKNTTSVGDTYTQKALMDAQKMLNSAPGTNRRKVIFLLTDGAPNFSVKPTKAISDSNIYYDGLRITENDSASINSGTPLQDPIQEPGTFNTYYTAKIPLGFPMRDGHCIYSHLTLVNSTAADIKDQGMEINTIAINIKKSLQAERHTTDELLKGLYKVASKKSNATGDAEKDYQFFHANTQGDFDISFEDWFTSVIQTVDKGKIEDPIGDMYELVGTPKVKELKKSGVPAIESNKLPNNPVVANNKITVDNINLYGNQEIQLNYTLRLKTEHPNYEGGKWYQTNGKTTLEPTPERTKDKLEFGVPSARGKTEKIKIPVEKKWSDTHLNTENYWGLRANSVKVVLQRKSENSWVDVETKTLSAANNWQDYFTAEGGNKNTYRVVEPARTTGYAKPSSNVDEFTAKTVPSKGVQITNKLLKGKAVICKYKEDGKTPFTKDLPRFTVRRKSDGKLLAADLEPDANGQVTISDIPLGDFIVEETYVPNGYAKMENIDLKAMENGAGTDLIITMNGKSSPYKVTNKLSKDLKIPVEKIWSDEFKGTDNYWGLRQMYVRVNLQRKNGNSWETIEQKILTPTTNWKDTFAGVEGGNNVYRVVEETRVAGYAKPTYNYSAEFTAANVPTGGVKLTNKLLKDKIIFYKYKQDGKTPFDSNDLPKFSVRRKSDNKLLAEDLTPNANGAVTISDIPLGEFILEETYVPKGYQKMANIEIRAVENGSGTGLVIYFDGKTGSTNKIKNELADFALVIKKVDQDGNELRGASFRLVGTNYDQTQTGGPTFVFDRLRPGEYQLTETVVPNGYTGLTSSVRISISQEGVVTIQNNPNVSGSGGIGNDMNQIDLTITNKKKRPGALPSTGGSGTATIFKIAIGVITTAGGLLGSLFWLHTKRRGS</sequence>
<dbReference type="InterPro" id="IPR002035">
    <property type="entry name" value="VWF_A"/>
</dbReference>
<keyword evidence="4" id="KW-1133">Transmembrane helix</keyword>
<dbReference type="PROSITE" id="PS50234">
    <property type="entry name" value="VWFA"/>
    <property type="match status" value="1"/>
</dbReference>
<comment type="similarity">
    <text evidence="1">Belongs to the serine-aspartate repeat-containing protein (SDr) family.</text>
</comment>